<dbReference type="SUPFAM" id="SSF48452">
    <property type="entry name" value="TPR-like"/>
    <property type="match status" value="1"/>
</dbReference>
<evidence type="ECO:0000313" key="8">
    <source>
        <dbReference type="Proteomes" id="UP001597469"/>
    </source>
</evidence>
<comment type="caution">
    <text evidence="7">The sequence shown here is derived from an EMBL/GenBank/DDBJ whole genome shotgun (WGS) entry which is preliminary data.</text>
</comment>
<reference evidence="8" key="1">
    <citation type="journal article" date="2019" name="Int. J. Syst. Evol. Microbiol.">
        <title>The Global Catalogue of Microorganisms (GCM) 10K type strain sequencing project: providing services to taxonomists for standard genome sequencing and annotation.</title>
        <authorList>
            <consortium name="The Broad Institute Genomics Platform"/>
            <consortium name="The Broad Institute Genome Sequencing Center for Infectious Disease"/>
            <person name="Wu L."/>
            <person name="Ma J."/>
        </authorList>
    </citation>
    <scope>NUCLEOTIDE SEQUENCE [LARGE SCALE GENOMIC DNA]</scope>
    <source>
        <strain evidence="8">KCTC 42805</strain>
    </source>
</reference>
<evidence type="ECO:0000256" key="3">
    <source>
        <dbReference type="ARBA" id="ARBA00022729"/>
    </source>
</evidence>
<evidence type="ECO:0000256" key="1">
    <source>
        <dbReference type="ARBA" id="ARBA00004442"/>
    </source>
</evidence>
<proteinExistence type="inferred from homology"/>
<evidence type="ECO:0000256" key="5">
    <source>
        <dbReference type="ARBA" id="ARBA00023237"/>
    </source>
</evidence>
<protein>
    <submittedName>
        <fullName evidence="7">RagB/SusD family nutrient uptake outer membrane protein</fullName>
    </submittedName>
</protein>
<organism evidence="7 8">
    <name type="scientific">Spirosoma soli</name>
    <dbReference type="NCBI Taxonomy" id="1770529"/>
    <lineage>
        <taxon>Bacteria</taxon>
        <taxon>Pseudomonadati</taxon>
        <taxon>Bacteroidota</taxon>
        <taxon>Cytophagia</taxon>
        <taxon>Cytophagales</taxon>
        <taxon>Cytophagaceae</taxon>
        <taxon>Spirosoma</taxon>
    </lineage>
</organism>
<keyword evidence="3" id="KW-0732">Signal</keyword>
<dbReference type="RefSeq" id="WP_381523675.1">
    <property type="nucleotide sequence ID" value="NZ_JBHULN010000008.1"/>
</dbReference>
<name>A0ABW5M4A1_9BACT</name>
<keyword evidence="8" id="KW-1185">Reference proteome</keyword>
<dbReference type="InterPro" id="IPR012944">
    <property type="entry name" value="SusD_RagB_dom"/>
</dbReference>
<keyword evidence="4" id="KW-0472">Membrane</keyword>
<evidence type="ECO:0000256" key="4">
    <source>
        <dbReference type="ARBA" id="ARBA00023136"/>
    </source>
</evidence>
<dbReference type="Pfam" id="PF07980">
    <property type="entry name" value="SusD_RagB"/>
    <property type="match status" value="1"/>
</dbReference>
<keyword evidence="5" id="KW-0998">Cell outer membrane</keyword>
<comment type="similarity">
    <text evidence="2">Belongs to the SusD family.</text>
</comment>
<evidence type="ECO:0000259" key="6">
    <source>
        <dbReference type="Pfam" id="PF07980"/>
    </source>
</evidence>
<comment type="subcellular location">
    <subcellularLocation>
        <location evidence="1">Cell outer membrane</location>
    </subcellularLocation>
</comment>
<feature type="domain" description="RagB/SusD" evidence="6">
    <location>
        <begin position="6"/>
        <end position="27"/>
    </location>
</feature>
<dbReference type="InterPro" id="IPR011990">
    <property type="entry name" value="TPR-like_helical_dom_sf"/>
</dbReference>
<evidence type="ECO:0000256" key="2">
    <source>
        <dbReference type="ARBA" id="ARBA00006275"/>
    </source>
</evidence>
<dbReference type="EMBL" id="JBHULN010000008">
    <property type="protein sequence ID" value="MFD2571812.1"/>
    <property type="molecule type" value="Genomic_DNA"/>
</dbReference>
<evidence type="ECO:0000313" key="7">
    <source>
        <dbReference type="EMBL" id="MFD2571812.1"/>
    </source>
</evidence>
<sequence>MILTKALFPIPQRQLAANPTLKQNPGYPAN</sequence>
<accession>A0ABW5M4A1</accession>
<dbReference type="Proteomes" id="UP001597469">
    <property type="component" value="Unassembled WGS sequence"/>
</dbReference>
<dbReference type="Gene3D" id="1.25.40.390">
    <property type="match status" value="1"/>
</dbReference>
<gene>
    <name evidence="7" type="ORF">ACFSUS_14295</name>
</gene>